<dbReference type="GO" id="GO:0004567">
    <property type="term" value="F:beta-mannosidase activity"/>
    <property type="evidence" value="ECO:0007669"/>
    <property type="project" value="TreeGrafter"/>
</dbReference>
<keyword evidence="1" id="KW-0378">Hydrolase</keyword>
<dbReference type="AlphaFoldDB" id="A0A212RIU6"/>
<gene>
    <name evidence="4" type="ORF">SAMN07250955_10962</name>
</gene>
<dbReference type="Proteomes" id="UP000197065">
    <property type="component" value="Unassembled WGS sequence"/>
</dbReference>
<organism evidence="4 5">
    <name type="scientific">Arboricoccus pini</name>
    <dbReference type="NCBI Taxonomy" id="1963835"/>
    <lineage>
        <taxon>Bacteria</taxon>
        <taxon>Pseudomonadati</taxon>
        <taxon>Pseudomonadota</taxon>
        <taxon>Alphaproteobacteria</taxon>
        <taxon>Geminicoccales</taxon>
        <taxon>Geminicoccaceae</taxon>
        <taxon>Arboricoccus</taxon>
    </lineage>
</organism>
<accession>A0A212RIU6</accession>
<proteinExistence type="predicted"/>
<dbReference type="Pfam" id="PF22666">
    <property type="entry name" value="Glyco_hydro_2_N2"/>
    <property type="match status" value="1"/>
</dbReference>
<name>A0A212RIU6_9PROT</name>
<dbReference type="GO" id="GO:0006516">
    <property type="term" value="P:glycoprotein catabolic process"/>
    <property type="evidence" value="ECO:0007669"/>
    <property type="project" value="TreeGrafter"/>
</dbReference>
<evidence type="ECO:0000313" key="5">
    <source>
        <dbReference type="Proteomes" id="UP000197065"/>
    </source>
</evidence>
<dbReference type="InterPro" id="IPR017853">
    <property type="entry name" value="GH"/>
</dbReference>
<dbReference type="SUPFAM" id="SSF49303">
    <property type="entry name" value="beta-Galactosidase/glucuronidase domain"/>
    <property type="match status" value="1"/>
</dbReference>
<dbReference type="InterPro" id="IPR036156">
    <property type="entry name" value="Beta-gal/glucu_dom_sf"/>
</dbReference>
<dbReference type="InterPro" id="IPR054593">
    <property type="entry name" value="Beta-mannosidase-like_N2"/>
</dbReference>
<dbReference type="Gene3D" id="3.20.20.80">
    <property type="entry name" value="Glycosidases"/>
    <property type="match status" value="1"/>
</dbReference>
<dbReference type="EMBL" id="FYEH01000009">
    <property type="protein sequence ID" value="SNB72275.1"/>
    <property type="molecule type" value="Genomic_DNA"/>
</dbReference>
<evidence type="ECO:0000313" key="4">
    <source>
        <dbReference type="EMBL" id="SNB72275.1"/>
    </source>
</evidence>
<sequence length="831" mass="92508">MAEEVWRRLPAPAGGRMPLAQWLLALVAPGAAARPSELPEGTAWQAAGAPGTAASALRDAGLLTLDRPSPLHTQDVWYRCDLEGEGSALLRFEGLATETEVWLDDERVLHTDSMFKAHEVEVELRPQTRLWLCFRALEGTLGRQRGRAKWRPSMIDDRRLRGVRTTLLGHMPGWCPSVDLVGPWRPVEILRPALACPPAGFPFDLRSSLVGKTGIVELSVVSETGGDWGLEVEGRRAPLRPGAPGMLVTRLEIDEVELWWPHTHGTPRLYAAKLIGPDFCLELGQIGFRRLDLDRGTDGERFELTINDQPIFCRGAVWSSADLVAMPADRAAFEPWLRRARDAGMNMIRLSGVAVYEADAFYACCDELGLLVWQDFMFANFDYPTDLDFRHKVEAEARWFLRRTGANVSLAILCGGSEVFQQSAMLGLPAQSLDFSLFDTLLREIVTDRRPDVAYVPNSPSGGTLPFQVDQGVAHYYGVGAYLRPLEDARRSGVRFASECLAFANMPDTAMTERFLDHGIAPGHHPQWKMTVPRDLGANWDFEDVRDHYLESLFSVDARRLRTEDLQRYLTLSRATTAELVVEVFNEWRRPASSCSGALVWMLQDLRPGAGWGVLDADGMPKSIWHGLKRVLTPLHVGMTDEGLNGLALHVVNETATACETELQLQAMGENGAVLAEGRRQLVVGPRESFSIGAWELTGKFFDFTYAYHFGAASHVVNIAVLTTHDGNTVLADACHFPQGRALRREDVGLDAKPSLENGVWYLDVTTCLFAQNIHIEDENYVADLEWCHVWPGRARRLRLEPRAKNVKAAPNGYLVAVNARDRVRYRGEAG</sequence>
<keyword evidence="2" id="KW-0326">Glycosidase</keyword>
<evidence type="ECO:0000256" key="2">
    <source>
        <dbReference type="ARBA" id="ARBA00023295"/>
    </source>
</evidence>
<keyword evidence="5" id="KW-1185">Reference proteome</keyword>
<dbReference type="SUPFAM" id="SSF49785">
    <property type="entry name" value="Galactose-binding domain-like"/>
    <property type="match status" value="1"/>
</dbReference>
<evidence type="ECO:0000256" key="1">
    <source>
        <dbReference type="ARBA" id="ARBA00022801"/>
    </source>
</evidence>
<feature type="domain" description="Beta-mannosidase-like galactose-binding" evidence="3">
    <location>
        <begin position="71"/>
        <end position="185"/>
    </location>
</feature>
<dbReference type="Gene3D" id="2.60.120.260">
    <property type="entry name" value="Galactose-binding domain-like"/>
    <property type="match status" value="1"/>
</dbReference>
<dbReference type="InterPro" id="IPR008979">
    <property type="entry name" value="Galactose-bd-like_sf"/>
</dbReference>
<dbReference type="SUPFAM" id="SSF51445">
    <property type="entry name" value="(Trans)glycosidases"/>
    <property type="match status" value="1"/>
</dbReference>
<protein>
    <submittedName>
        <fullName evidence="4">Beta-mannosidase</fullName>
    </submittedName>
</protein>
<dbReference type="PANTHER" id="PTHR43730">
    <property type="entry name" value="BETA-MANNOSIDASE"/>
    <property type="match status" value="1"/>
</dbReference>
<dbReference type="InterPro" id="IPR050887">
    <property type="entry name" value="Beta-mannosidase_GH2"/>
</dbReference>
<evidence type="ECO:0000259" key="3">
    <source>
        <dbReference type="Pfam" id="PF22666"/>
    </source>
</evidence>
<dbReference type="PANTHER" id="PTHR43730:SF1">
    <property type="entry name" value="BETA-MANNOSIDASE"/>
    <property type="match status" value="1"/>
</dbReference>
<reference evidence="4 5" key="1">
    <citation type="submission" date="2017-06" db="EMBL/GenBank/DDBJ databases">
        <authorList>
            <person name="Kim H.J."/>
            <person name="Triplett B.A."/>
        </authorList>
    </citation>
    <scope>NUCLEOTIDE SEQUENCE [LARGE SCALE GENOMIC DNA]</scope>
    <source>
        <strain evidence="4 5">B29T1</strain>
    </source>
</reference>